<dbReference type="SMART" id="SM00554">
    <property type="entry name" value="FAS1"/>
    <property type="match status" value="2"/>
</dbReference>
<dbReference type="InterPro" id="IPR000782">
    <property type="entry name" value="FAS1_domain"/>
</dbReference>
<dbReference type="AlphaFoldDB" id="A0A1Y1Y7Z9"/>
<dbReference type="OrthoDB" id="7700931at2759"/>
<feature type="domain" description="FAS1" evidence="3">
    <location>
        <begin position="191"/>
        <end position="380"/>
    </location>
</feature>
<dbReference type="InterPro" id="IPR036378">
    <property type="entry name" value="FAS1_dom_sf"/>
</dbReference>
<dbReference type="PROSITE" id="PS50213">
    <property type="entry name" value="FAS1"/>
    <property type="match status" value="2"/>
</dbReference>
<proteinExistence type="predicted"/>
<gene>
    <name evidence="4" type="ORF">K493DRAFT_337963</name>
</gene>
<keyword evidence="2" id="KW-0732">Signal</keyword>
<organism evidence="4 5">
    <name type="scientific">Basidiobolus meristosporus CBS 931.73</name>
    <dbReference type="NCBI Taxonomy" id="1314790"/>
    <lineage>
        <taxon>Eukaryota</taxon>
        <taxon>Fungi</taxon>
        <taxon>Fungi incertae sedis</taxon>
        <taxon>Zoopagomycota</taxon>
        <taxon>Entomophthoromycotina</taxon>
        <taxon>Basidiobolomycetes</taxon>
        <taxon>Basidiobolales</taxon>
        <taxon>Basidiobolaceae</taxon>
        <taxon>Basidiobolus</taxon>
    </lineage>
</organism>
<feature type="signal peptide" evidence="2">
    <location>
        <begin position="1"/>
        <end position="20"/>
    </location>
</feature>
<dbReference type="Gene3D" id="2.30.180.10">
    <property type="entry name" value="FAS1 domain"/>
    <property type="match status" value="2"/>
</dbReference>
<dbReference type="InParanoid" id="A0A1Y1Y7Z9"/>
<protein>
    <submittedName>
        <fullName evidence="4">Fasciclin-domain-containing protein</fullName>
    </submittedName>
</protein>
<feature type="domain" description="FAS1" evidence="3">
    <location>
        <begin position="44"/>
        <end position="187"/>
    </location>
</feature>
<feature type="compositionally biased region" description="Basic residues" evidence="1">
    <location>
        <begin position="292"/>
        <end position="319"/>
    </location>
</feature>
<dbReference type="STRING" id="1314790.A0A1Y1Y7Z9"/>
<feature type="region of interest" description="Disordered" evidence="1">
    <location>
        <begin position="276"/>
        <end position="319"/>
    </location>
</feature>
<evidence type="ECO:0000313" key="5">
    <source>
        <dbReference type="Proteomes" id="UP000193498"/>
    </source>
</evidence>
<dbReference type="PANTHER" id="PTHR10900">
    <property type="entry name" value="PERIOSTIN-RELATED"/>
    <property type="match status" value="1"/>
</dbReference>
<feature type="chain" id="PRO_5010995542" evidence="2">
    <location>
        <begin position="21"/>
        <end position="410"/>
    </location>
</feature>
<evidence type="ECO:0000256" key="2">
    <source>
        <dbReference type="SAM" id="SignalP"/>
    </source>
</evidence>
<evidence type="ECO:0000256" key="1">
    <source>
        <dbReference type="SAM" id="MobiDB-lite"/>
    </source>
</evidence>
<sequence length="410" mass="46762">MRILGLQCCLGWFFVSSIVSQSLPKQLAFQETPVSYQPMEIDSGSTVYDTLKKESRFSEVSILIEADKLLLSRLQDPGRQTTFFAPTNEAISRFLNRRETGPTEEESLRKLQQIIRYHAVPGSLLAQKLLVTPVAKTFHKEDYLEGKSQRIKISQVDDGLRLNEEVLVKEVDLVASNGVIHVVQELLAEPSIVTKTLVEHPNKFSALNLALQITGLDRFLSEVRGVTLLAPSNLAFRNLGCKSINRLFSPQGRKDLEKILRHHMSLEVAYSSSFKHLSPADSSTSEEVTSSSKHKRKHKHSRKNKRKHKRKDKCKHKHKYKCDHPFRKSKDLSMLFGDEARFVVRESPNQAGLWVDYDSRVLHTDLINKNGVVHVIDRVLVPHGVNITTEKWWDDDQYCMGAMAEAHFLE</sequence>
<evidence type="ECO:0000259" key="3">
    <source>
        <dbReference type="PROSITE" id="PS50213"/>
    </source>
</evidence>
<evidence type="ECO:0000313" key="4">
    <source>
        <dbReference type="EMBL" id="ORX94089.1"/>
    </source>
</evidence>
<dbReference type="SUPFAM" id="SSF82153">
    <property type="entry name" value="FAS1 domain"/>
    <property type="match status" value="2"/>
</dbReference>
<dbReference type="Pfam" id="PF02469">
    <property type="entry name" value="Fasciclin"/>
    <property type="match status" value="3"/>
</dbReference>
<keyword evidence="5" id="KW-1185">Reference proteome</keyword>
<dbReference type="InterPro" id="IPR050904">
    <property type="entry name" value="Adhesion/Biosynth-related"/>
</dbReference>
<reference evidence="4 5" key="1">
    <citation type="submission" date="2016-07" db="EMBL/GenBank/DDBJ databases">
        <title>Pervasive Adenine N6-methylation of Active Genes in Fungi.</title>
        <authorList>
            <consortium name="DOE Joint Genome Institute"/>
            <person name="Mondo S.J."/>
            <person name="Dannebaum R.O."/>
            <person name="Kuo R.C."/>
            <person name="Labutti K."/>
            <person name="Haridas S."/>
            <person name="Kuo A."/>
            <person name="Salamov A."/>
            <person name="Ahrendt S.R."/>
            <person name="Lipzen A."/>
            <person name="Sullivan W."/>
            <person name="Andreopoulos W.B."/>
            <person name="Clum A."/>
            <person name="Lindquist E."/>
            <person name="Daum C."/>
            <person name="Ramamoorthy G.K."/>
            <person name="Gryganskyi A."/>
            <person name="Culley D."/>
            <person name="Magnuson J.K."/>
            <person name="James T.Y."/>
            <person name="O'Malley M.A."/>
            <person name="Stajich J.E."/>
            <person name="Spatafora J.W."/>
            <person name="Visel A."/>
            <person name="Grigoriev I.V."/>
        </authorList>
    </citation>
    <scope>NUCLEOTIDE SEQUENCE [LARGE SCALE GENOMIC DNA]</scope>
    <source>
        <strain evidence="4 5">CBS 931.73</strain>
    </source>
</reference>
<dbReference type="PANTHER" id="PTHR10900:SF77">
    <property type="entry name" value="FI19380P1"/>
    <property type="match status" value="1"/>
</dbReference>
<accession>A0A1Y1Y7Z9</accession>
<feature type="compositionally biased region" description="Low complexity" evidence="1">
    <location>
        <begin position="282"/>
        <end position="291"/>
    </location>
</feature>
<dbReference type="Proteomes" id="UP000193498">
    <property type="component" value="Unassembled WGS sequence"/>
</dbReference>
<name>A0A1Y1Y7Z9_9FUNG</name>
<dbReference type="EMBL" id="MCFE01000214">
    <property type="protein sequence ID" value="ORX94089.1"/>
    <property type="molecule type" value="Genomic_DNA"/>
</dbReference>
<comment type="caution">
    <text evidence="4">The sequence shown here is derived from an EMBL/GenBank/DDBJ whole genome shotgun (WGS) entry which is preliminary data.</text>
</comment>